<reference evidence="1 2" key="1">
    <citation type="submission" date="2018-05" db="EMBL/GenBank/DDBJ databases">
        <title>Pararhodobacter marina sp. nov., isolated from deep-sea water of the Indian Ocean.</title>
        <authorList>
            <person name="Lai Q.Sr."/>
            <person name="Liu X."/>
            <person name="Shao Z."/>
        </authorList>
    </citation>
    <scope>NUCLEOTIDE SEQUENCE [LARGE SCALE GENOMIC DNA]</scope>
    <source>
        <strain evidence="1 2">CIC4N-9</strain>
    </source>
</reference>
<keyword evidence="2" id="KW-1185">Reference proteome</keyword>
<accession>A0A2U2C4K6</accession>
<name>A0A2U2C4K6_9RHOB</name>
<organism evidence="1 2">
    <name type="scientific">Pararhodobacter marinus</name>
    <dbReference type="NCBI Taxonomy" id="2184063"/>
    <lineage>
        <taxon>Bacteria</taxon>
        <taxon>Pseudomonadati</taxon>
        <taxon>Pseudomonadota</taxon>
        <taxon>Alphaproteobacteria</taxon>
        <taxon>Rhodobacterales</taxon>
        <taxon>Paracoccaceae</taxon>
        <taxon>Pararhodobacter</taxon>
    </lineage>
</organism>
<comment type="caution">
    <text evidence="1">The sequence shown here is derived from an EMBL/GenBank/DDBJ whole genome shotgun (WGS) entry which is preliminary data.</text>
</comment>
<evidence type="ECO:0000313" key="1">
    <source>
        <dbReference type="EMBL" id="PWE26818.1"/>
    </source>
</evidence>
<gene>
    <name evidence="1" type="ORF">C4N9_19700</name>
</gene>
<dbReference type="Proteomes" id="UP000244940">
    <property type="component" value="Unassembled WGS sequence"/>
</dbReference>
<dbReference type="GeneID" id="94367120"/>
<dbReference type="AlphaFoldDB" id="A0A2U2C4K6"/>
<dbReference type="EMBL" id="QEYD01000015">
    <property type="protein sequence ID" value="PWE26818.1"/>
    <property type="molecule type" value="Genomic_DNA"/>
</dbReference>
<protein>
    <submittedName>
        <fullName evidence="1">Uncharacterized protein</fullName>
    </submittedName>
</protein>
<sequence length="155" mass="16338">MAQRPFPRRVGIGLGVVFLIALTALAIAGPGLWRGTALRGADFTPEAWHAAWLCSGLEPESCAQRRGECRRGVMLESLLTGPLAQPGLNRESVATLLGAPNGQATINEGGRLRHCDIWRLGACSGIGDGIDALHVCFGPDGTLSSAGHIRLMQET</sequence>
<evidence type="ECO:0000313" key="2">
    <source>
        <dbReference type="Proteomes" id="UP000244940"/>
    </source>
</evidence>
<proteinExistence type="predicted"/>
<dbReference type="RefSeq" id="WP_109535054.1">
    <property type="nucleotide sequence ID" value="NZ_QEYD01000015.1"/>
</dbReference>